<keyword evidence="4" id="KW-0227">DNA damage</keyword>
<dbReference type="SUPFAM" id="SSF52540">
    <property type="entry name" value="P-loop containing nucleoside triphosphate hydrolases"/>
    <property type="match status" value="1"/>
</dbReference>
<evidence type="ECO:0000259" key="8">
    <source>
        <dbReference type="Pfam" id="PF00004"/>
    </source>
</evidence>
<organism evidence="9 10">
    <name type="scientific">Stentor coeruleus</name>
    <dbReference type="NCBI Taxonomy" id="5963"/>
    <lineage>
        <taxon>Eukaryota</taxon>
        <taxon>Sar</taxon>
        <taxon>Alveolata</taxon>
        <taxon>Ciliophora</taxon>
        <taxon>Postciliodesmatophora</taxon>
        <taxon>Heterotrichea</taxon>
        <taxon>Heterotrichida</taxon>
        <taxon>Stentoridae</taxon>
        <taxon>Stentor</taxon>
    </lineage>
</organism>
<evidence type="ECO:0000256" key="4">
    <source>
        <dbReference type="ARBA" id="ARBA00022763"/>
    </source>
</evidence>
<evidence type="ECO:0000313" key="10">
    <source>
        <dbReference type="Proteomes" id="UP000187209"/>
    </source>
</evidence>
<dbReference type="OrthoDB" id="312734at2759"/>
<dbReference type="PANTHER" id="PTHR12172">
    <property type="entry name" value="CELL CYCLE CHECKPOINT PROTEIN RAD17"/>
    <property type="match status" value="1"/>
</dbReference>
<gene>
    <name evidence="9" type="ORF">SteCoe_29595</name>
</gene>
<dbReference type="PANTHER" id="PTHR12172:SF0">
    <property type="entry name" value="CELL CYCLE CHECKPOINT PROTEIN RAD17"/>
    <property type="match status" value="1"/>
</dbReference>
<evidence type="ECO:0000256" key="5">
    <source>
        <dbReference type="ARBA" id="ARBA00022840"/>
    </source>
</evidence>
<dbReference type="GO" id="GO:0005634">
    <property type="term" value="C:nucleus"/>
    <property type="evidence" value="ECO:0007669"/>
    <property type="project" value="UniProtKB-SubCell"/>
</dbReference>
<keyword evidence="10" id="KW-1185">Reference proteome</keyword>
<reference evidence="9 10" key="1">
    <citation type="submission" date="2016-11" db="EMBL/GenBank/DDBJ databases">
        <title>The macronuclear genome of Stentor coeruleus: a giant cell with tiny introns.</title>
        <authorList>
            <person name="Slabodnick M."/>
            <person name="Ruby J.G."/>
            <person name="Reiff S.B."/>
            <person name="Swart E.C."/>
            <person name="Gosai S."/>
            <person name="Prabakaran S."/>
            <person name="Witkowska E."/>
            <person name="Larue G.E."/>
            <person name="Fisher S."/>
            <person name="Freeman R.M."/>
            <person name="Gunawardena J."/>
            <person name="Chu W."/>
            <person name="Stover N.A."/>
            <person name="Gregory B.D."/>
            <person name="Nowacki M."/>
            <person name="Derisi J."/>
            <person name="Roy S.W."/>
            <person name="Marshall W.F."/>
            <person name="Sood P."/>
        </authorList>
    </citation>
    <scope>NUCLEOTIDE SEQUENCE [LARGE SCALE GENOMIC DNA]</scope>
    <source>
        <strain evidence="9">WM001</strain>
    </source>
</reference>
<name>A0A1R2B602_9CILI</name>
<comment type="similarity">
    <text evidence="2">Belongs to the rad17/RAD24 family.</text>
</comment>
<sequence>MVSLKRKREEIQSIEPESIVISNKHDLSISKNKIEEVLNEFNIFKSSKKGKILILQGPHGSGKTITIKLAAKHLDLPLQVWSAKDISNDDSPLSNYDQLARDLKNLCSVKFRIQLPNSIQKQHPTSIILIDSFPQINDTQKKDWIQLINDISKYSNKILCFIASDISNKTISQMFQSERCKIIQFNKPTKKMMLTALKRLKSILKAKCNIEEIENSSDGNLHKATSMILLNKDIEEDEILDESGDYEFMFFQCIGKFLHNKSKVYLGINSRGVPEKMTSEKLLDPMTRPRSYFDPEDVIRKSCIEPSFFWQYLEENFYEFFNDIKDVSGALEYFELADTIDNMRYMDMFQKSSYYSSSLAGRAVLNFNCHPAKTSFVSFSAPTCNRVDKKKEEKQDEIMNDCCRCKDLPWQTYANEVFYYGKRFLEKVRQIQADEVELCENITLTLDSIELN</sequence>
<dbReference type="GO" id="GO:0005524">
    <property type="term" value="F:ATP binding"/>
    <property type="evidence" value="ECO:0007669"/>
    <property type="project" value="UniProtKB-KW"/>
</dbReference>
<dbReference type="GO" id="GO:0016887">
    <property type="term" value="F:ATP hydrolysis activity"/>
    <property type="evidence" value="ECO:0007669"/>
    <property type="project" value="InterPro"/>
</dbReference>
<dbReference type="EMBL" id="MPUH01000934">
    <property type="protein sequence ID" value="OMJ72060.1"/>
    <property type="molecule type" value="Genomic_DNA"/>
</dbReference>
<evidence type="ECO:0000256" key="2">
    <source>
        <dbReference type="ARBA" id="ARBA00006168"/>
    </source>
</evidence>
<proteinExistence type="inferred from homology"/>
<dbReference type="GO" id="GO:0000077">
    <property type="term" value="P:DNA damage checkpoint signaling"/>
    <property type="evidence" value="ECO:0007669"/>
    <property type="project" value="TreeGrafter"/>
</dbReference>
<dbReference type="AlphaFoldDB" id="A0A1R2B602"/>
<feature type="domain" description="ATPase AAA-type core" evidence="8">
    <location>
        <begin position="53"/>
        <end position="184"/>
    </location>
</feature>
<evidence type="ECO:0000313" key="9">
    <source>
        <dbReference type="EMBL" id="OMJ72060.1"/>
    </source>
</evidence>
<dbReference type="GO" id="GO:0003682">
    <property type="term" value="F:chromatin binding"/>
    <property type="evidence" value="ECO:0007669"/>
    <property type="project" value="TreeGrafter"/>
</dbReference>
<protein>
    <recommendedName>
        <fullName evidence="8">ATPase AAA-type core domain-containing protein</fullName>
    </recommendedName>
</protein>
<dbReference type="Gene3D" id="3.40.50.300">
    <property type="entry name" value="P-loop containing nucleotide triphosphate hydrolases"/>
    <property type="match status" value="1"/>
</dbReference>
<dbReference type="InterPro" id="IPR003959">
    <property type="entry name" value="ATPase_AAA_core"/>
</dbReference>
<dbReference type="GO" id="GO:0003689">
    <property type="term" value="F:DNA clamp loader activity"/>
    <property type="evidence" value="ECO:0007669"/>
    <property type="project" value="TreeGrafter"/>
</dbReference>
<accession>A0A1R2B602</accession>
<evidence type="ECO:0000256" key="3">
    <source>
        <dbReference type="ARBA" id="ARBA00022741"/>
    </source>
</evidence>
<dbReference type="InterPro" id="IPR004582">
    <property type="entry name" value="Checkpoint_prot_Rad17_Rad24"/>
</dbReference>
<keyword evidence="5" id="KW-0067">ATP-binding</keyword>
<dbReference type="GO" id="GO:0006281">
    <property type="term" value="P:DNA repair"/>
    <property type="evidence" value="ECO:0007669"/>
    <property type="project" value="InterPro"/>
</dbReference>
<evidence type="ECO:0000256" key="6">
    <source>
        <dbReference type="ARBA" id="ARBA00023242"/>
    </source>
</evidence>
<comment type="caution">
    <text evidence="9">The sequence shown here is derived from an EMBL/GenBank/DDBJ whole genome shotgun (WGS) entry which is preliminary data.</text>
</comment>
<keyword evidence="7" id="KW-0131">Cell cycle</keyword>
<dbReference type="GO" id="GO:0033314">
    <property type="term" value="P:mitotic DNA replication checkpoint signaling"/>
    <property type="evidence" value="ECO:0007669"/>
    <property type="project" value="TreeGrafter"/>
</dbReference>
<dbReference type="Pfam" id="PF00004">
    <property type="entry name" value="AAA"/>
    <property type="match status" value="1"/>
</dbReference>
<keyword evidence="3" id="KW-0547">Nucleotide-binding</keyword>
<dbReference type="Proteomes" id="UP000187209">
    <property type="component" value="Unassembled WGS sequence"/>
</dbReference>
<keyword evidence="6" id="KW-0539">Nucleus</keyword>
<evidence type="ECO:0000256" key="1">
    <source>
        <dbReference type="ARBA" id="ARBA00004123"/>
    </source>
</evidence>
<dbReference type="InterPro" id="IPR027417">
    <property type="entry name" value="P-loop_NTPase"/>
</dbReference>
<comment type="subcellular location">
    <subcellularLocation>
        <location evidence="1">Nucleus</location>
    </subcellularLocation>
</comment>
<evidence type="ECO:0000256" key="7">
    <source>
        <dbReference type="ARBA" id="ARBA00023306"/>
    </source>
</evidence>